<gene>
    <name evidence="1" type="ORF">EII21_06705</name>
</gene>
<organism evidence="1 2">
    <name type="scientific">Conchiformibius steedae</name>
    <dbReference type="NCBI Taxonomy" id="153493"/>
    <lineage>
        <taxon>Bacteria</taxon>
        <taxon>Pseudomonadati</taxon>
        <taxon>Pseudomonadota</taxon>
        <taxon>Betaproteobacteria</taxon>
        <taxon>Neisseriales</taxon>
        <taxon>Neisseriaceae</taxon>
        <taxon>Conchiformibius</taxon>
    </lineage>
</organism>
<keyword evidence="2" id="KW-1185">Reference proteome</keyword>
<sequence>MKQYHFNLAQQGKIIGSITWFHDVEQEGRSRLEGDVAALNHLQATIARAVSEKWRGFLPPSQVRVSDPLNWFKEMMVVLEKGGYDIPEMFERYTPTGQMAESAKYAHTNRRY</sequence>
<dbReference type="EMBL" id="RQYC01000008">
    <property type="protein sequence ID" value="RRD90102.1"/>
    <property type="molecule type" value="Genomic_DNA"/>
</dbReference>
<dbReference type="RefSeq" id="WP_124794977.1">
    <property type="nucleotide sequence ID" value="NZ_RQYC01000008.1"/>
</dbReference>
<dbReference type="Proteomes" id="UP000269923">
    <property type="component" value="Unassembled WGS sequence"/>
</dbReference>
<comment type="caution">
    <text evidence="1">The sequence shown here is derived from an EMBL/GenBank/DDBJ whole genome shotgun (WGS) entry which is preliminary data.</text>
</comment>
<name>A0A3P2A3S5_9NEIS</name>
<protein>
    <submittedName>
        <fullName evidence="1">Uncharacterized protein</fullName>
    </submittedName>
</protein>
<dbReference type="AlphaFoldDB" id="A0A3P2A3S5"/>
<evidence type="ECO:0000313" key="1">
    <source>
        <dbReference type="EMBL" id="RRD90102.1"/>
    </source>
</evidence>
<reference evidence="1 2" key="1">
    <citation type="submission" date="2018-11" db="EMBL/GenBank/DDBJ databases">
        <title>Genomes From Bacteria Associated with the Canine Oral Cavity: a Test Case for Automated Genome-Based Taxonomic Assignment.</title>
        <authorList>
            <person name="Coil D.A."/>
            <person name="Jospin G."/>
            <person name="Darling A.E."/>
            <person name="Wallis C."/>
            <person name="Davis I.J."/>
            <person name="Harris S."/>
            <person name="Eisen J.A."/>
            <person name="Holcombe L.J."/>
            <person name="O'Flynn C."/>
        </authorList>
    </citation>
    <scope>NUCLEOTIDE SEQUENCE [LARGE SCALE GENOMIC DNA]</scope>
    <source>
        <strain evidence="1 2">COT-280</strain>
    </source>
</reference>
<accession>A0A3P2A3S5</accession>
<evidence type="ECO:0000313" key="2">
    <source>
        <dbReference type="Proteomes" id="UP000269923"/>
    </source>
</evidence>
<proteinExistence type="predicted"/>